<evidence type="ECO:0000256" key="1">
    <source>
        <dbReference type="ARBA" id="ARBA00004377"/>
    </source>
</evidence>
<protein>
    <recommendedName>
        <fullName evidence="2">Type II secretion system protein H</fullName>
    </recommendedName>
    <alternativeName>
        <fullName evidence="10">General secretion pathway protein H</fullName>
    </alternativeName>
</protein>
<dbReference type="InterPro" id="IPR022346">
    <property type="entry name" value="T2SS_GspH"/>
</dbReference>
<evidence type="ECO:0000256" key="6">
    <source>
        <dbReference type="ARBA" id="ARBA00022692"/>
    </source>
</evidence>
<dbReference type="InterPro" id="IPR012902">
    <property type="entry name" value="N_methyl_site"/>
</dbReference>
<organism evidence="13 14">
    <name type="scientific">Pseudomaricurvus hydrocarbonicus</name>
    <dbReference type="NCBI Taxonomy" id="1470433"/>
    <lineage>
        <taxon>Bacteria</taxon>
        <taxon>Pseudomonadati</taxon>
        <taxon>Pseudomonadota</taxon>
        <taxon>Gammaproteobacteria</taxon>
        <taxon>Cellvibrionales</taxon>
        <taxon>Cellvibrionaceae</taxon>
        <taxon>Pseudomaricurvus</taxon>
    </lineage>
</organism>
<evidence type="ECO:0000256" key="2">
    <source>
        <dbReference type="ARBA" id="ARBA00021549"/>
    </source>
</evidence>
<evidence type="ECO:0000256" key="10">
    <source>
        <dbReference type="ARBA" id="ARBA00030775"/>
    </source>
</evidence>
<evidence type="ECO:0000259" key="12">
    <source>
        <dbReference type="Pfam" id="PF12019"/>
    </source>
</evidence>
<proteinExistence type="inferred from homology"/>
<dbReference type="SUPFAM" id="SSF54523">
    <property type="entry name" value="Pili subunits"/>
    <property type="match status" value="1"/>
</dbReference>
<dbReference type="EMBL" id="JAAONZ010000005">
    <property type="protein sequence ID" value="NHO65771.1"/>
    <property type="molecule type" value="Genomic_DNA"/>
</dbReference>
<dbReference type="Gene3D" id="3.30.700.10">
    <property type="entry name" value="Glycoprotein, Type 4 Pilin"/>
    <property type="match status" value="1"/>
</dbReference>
<keyword evidence="5" id="KW-0997">Cell inner membrane</keyword>
<dbReference type="Pfam" id="PF12019">
    <property type="entry name" value="GspH"/>
    <property type="match status" value="1"/>
</dbReference>
<evidence type="ECO:0000256" key="7">
    <source>
        <dbReference type="ARBA" id="ARBA00022989"/>
    </source>
</evidence>
<comment type="subcellular location">
    <subcellularLocation>
        <location evidence="1">Cell inner membrane</location>
        <topology evidence="1">Single-pass membrane protein</topology>
    </subcellularLocation>
</comment>
<evidence type="ECO:0000256" key="11">
    <source>
        <dbReference type="SAM" id="Phobius"/>
    </source>
</evidence>
<accession>A0A9E5JWC1</accession>
<keyword evidence="14" id="KW-1185">Reference proteome</keyword>
<dbReference type="PROSITE" id="PS00409">
    <property type="entry name" value="PROKAR_NTER_METHYL"/>
    <property type="match status" value="1"/>
</dbReference>
<dbReference type="GO" id="GO:0015627">
    <property type="term" value="C:type II protein secretion system complex"/>
    <property type="evidence" value="ECO:0007669"/>
    <property type="project" value="InterPro"/>
</dbReference>
<dbReference type="Proteomes" id="UP000787472">
    <property type="component" value="Unassembled WGS sequence"/>
</dbReference>
<dbReference type="GO" id="GO:0015628">
    <property type="term" value="P:protein secretion by the type II secretion system"/>
    <property type="evidence" value="ECO:0007669"/>
    <property type="project" value="InterPro"/>
</dbReference>
<feature type="domain" description="General secretion pathway GspH" evidence="12">
    <location>
        <begin position="58"/>
        <end position="146"/>
    </location>
</feature>
<dbReference type="AlphaFoldDB" id="A0A9E5JWC1"/>
<evidence type="ECO:0000256" key="9">
    <source>
        <dbReference type="ARBA" id="ARBA00025772"/>
    </source>
</evidence>
<keyword evidence="3" id="KW-1003">Cell membrane</keyword>
<feature type="transmembrane region" description="Helical" evidence="11">
    <location>
        <begin position="20"/>
        <end position="39"/>
    </location>
</feature>
<comment type="caution">
    <text evidence="13">The sequence shown here is derived from an EMBL/GenBank/DDBJ whole genome shotgun (WGS) entry which is preliminary data.</text>
</comment>
<reference evidence="13" key="1">
    <citation type="submission" date="2020-03" db="EMBL/GenBank/DDBJ databases">
        <authorList>
            <person name="Guo F."/>
        </authorList>
    </citation>
    <scope>NUCLEOTIDE SEQUENCE</scope>
    <source>
        <strain evidence="13">JCM 30134</strain>
    </source>
</reference>
<sequence>MTVASSYRKELEAGFTLLELLLVLTIIILTIGVVGVNFSSAVERARMQKAVWGMVVVMRTARVQAVKQGKTVDFSLIRDDRQYQLSTEEEPHVWPEALNLQLKAGEWGPYDGAYEAIYFYPDGSSSGGELFLTSGKNAWSISVDWLTGQVVLNESK</sequence>
<gene>
    <name evidence="13" type="ORF">G8770_09480</name>
</gene>
<comment type="similarity">
    <text evidence="9">Belongs to the GSP H family.</text>
</comment>
<keyword evidence="6 11" id="KW-0812">Transmembrane</keyword>
<evidence type="ECO:0000256" key="3">
    <source>
        <dbReference type="ARBA" id="ARBA00022475"/>
    </source>
</evidence>
<dbReference type="InterPro" id="IPR045584">
    <property type="entry name" value="Pilin-like"/>
</dbReference>
<dbReference type="GO" id="GO:0005886">
    <property type="term" value="C:plasma membrane"/>
    <property type="evidence" value="ECO:0007669"/>
    <property type="project" value="UniProtKB-SubCell"/>
</dbReference>
<dbReference type="RefSeq" id="WP_167185297.1">
    <property type="nucleotide sequence ID" value="NZ_JAAONZ010000005.1"/>
</dbReference>
<evidence type="ECO:0000256" key="4">
    <source>
        <dbReference type="ARBA" id="ARBA00022481"/>
    </source>
</evidence>
<evidence type="ECO:0000313" key="13">
    <source>
        <dbReference type="EMBL" id="NHO65771.1"/>
    </source>
</evidence>
<name>A0A9E5JWC1_9GAMM</name>
<keyword evidence="8 11" id="KW-0472">Membrane</keyword>
<evidence type="ECO:0000256" key="5">
    <source>
        <dbReference type="ARBA" id="ARBA00022519"/>
    </source>
</evidence>
<evidence type="ECO:0000313" key="14">
    <source>
        <dbReference type="Proteomes" id="UP000787472"/>
    </source>
</evidence>
<keyword evidence="4" id="KW-0488">Methylation</keyword>
<keyword evidence="7 11" id="KW-1133">Transmembrane helix</keyword>
<evidence type="ECO:0000256" key="8">
    <source>
        <dbReference type="ARBA" id="ARBA00023136"/>
    </source>
</evidence>